<feature type="domain" description="Nudix hydrolase" evidence="1">
    <location>
        <begin position="46"/>
        <end position="189"/>
    </location>
</feature>
<reference evidence="2 3" key="1">
    <citation type="submission" date="2018-08" db="EMBL/GenBank/DDBJ databases">
        <title>Meiothermus luteus KCTC 52599 genome sequencing project.</title>
        <authorList>
            <person name="Da Costa M.S."/>
            <person name="Albuquerque L."/>
            <person name="Raposo P."/>
            <person name="Froufe H.J.C."/>
            <person name="Barroso C.S."/>
            <person name="Egas C."/>
        </authorList>
    </citation>
    <scope>NUCLEOTIDE SEQUENCE [LARGE SCALE GENOMIC DNA]</scope>
    <source>
        <strain evidence="2 3">KCTC 52599</strain>
    </source>
</reference>
<dbReference type="Proteomes" id="UP000265800">
    <property type="component" value="Unassembled WGS sequence"/>
</dbReference>
<evidence type="ECO:0000313" key="3">
    <source>
        <dbReference type="Proteomes" id="UP000265800"/>
    </source>
</evidence>
<comment type="caution">
    <text evidence="2">The sequence shown here is derived from an EMBL/GenBank/DDBJ whole genome shotgun (WGS) entry which is preliminary data.</text>
</comment>
<dbReference type="Pfam" id="PF00293">
    <property type="entry name" value="NUDIX"/>
    <property type="match status" value="1"/>
</dbReference>
<evidence type="ECO:0000259" key="1">
    <source>
        <dbReference type="PROSITE" id="PS51462"/>
    </source>
</evidence>
<keyword evidence="3" id="KW-1185">Reference proteome</keyword>
<organism evidence="2 3">
    <name type="scientific">Meiothermus luteus</name>
    <dbReference type="NCBI Taxonomy" id="2026184"/>
    <lineage>
        <taxon>Bacteria</taxon>
        <taxon>Thermotogati</taxon>
        <taxon>Deinococcota</taxon>
        <taxon>Deinococci</taxon>
        <taxon>Thermales</taxon>
        <taxon>Thermaceae</taxon>
        <taxon>Meiothermus</taxon>
    </lineage>
</organism>
<sequence length="194" mass="21762">MERVYVLPASAFPPAQAKLMPLEAPLLRKIGLEGFFLERAQAEEDPTHRQVIPYALVRHGGRYLLMRRTKGGGEARLHNLYTLGVGGHINPQDHRGPEANPLLDGLRRELLEEVGIRRYTAEPVGLIVMSDTPVSRVHAGVVFLVEAEDEPRVVETEKLEGRLASLEEVCAAYERLEGWSRVVVDWLRGQRGLE</sequence>
<name>A0A399F1E3_9DEIN</name>
<gene>
    <name evidence="2" type="ORF">Mlute_00292</name>
</gene>
<dbReference type="PROSITE" id="PS51462">
    <property type="entry name" value="NUDIX"/>
    <property type="match status" value="1"/>
</dbReference>
<dbReference type="InterPro" id="IPR015797">
    <property type="entry name" value="NUDIX_hydrolase-like_dom_sf"/>
</dbReference>
<protein>
    <submittedName>
        <fullName evidence="2">NUDIX domain protein</fullName>
    </submittedName>
</protein>
<accession>A0A399F1E3</accession>
<dbReference type="InterPro" id="IPR000086">
    <property type="entry name" value="NUDIX_hydrolase_dom"/>
</dbReference>
<dbReference type="OrthoDB" id="6398375at2"/>
<dbReference type="EMBL" id="QWKZ01000005">
    <property type="protein sequence ID" value="RIH89496.1"/>
    <property type="molecule type" value="Genomic_DNA"/>
</dbReference>
<dbReference type="Gene3D" id="3.90.79.10">
    <property type="entry name" value="Nucleoside Triphosphate Pyrophosphohydrolase"/>
    <property type="match status" value="1"/>
</dbReference>
<evidence type="ECO:0000313" key="2">
    <source>
        <dbReference type="EMBL" id="RIH89496.1"/>
    </source>
</evidence>
<dbReference type="AlphaFoldDB" id="A0A399F1E3"/>
<dbReference type="SUPFAM" id="SSF55811">
    <property type="entry name" value="Nudix"/>
    <property type="match status" value="1"/>
</dbReference>
<proteinExistence type="predicted"/>
<dbReference type="RefSeq" id="WP_119359003.1">
    <property type="nucleotide sequence ID" value="NZ_QWKZ01000005.1"/>
</dbReference>